<reference evidence="11" key="2">
    <citation type="journal article" date="2021" name="PeerJ">
        <title>Extensive microbial diversity within the chicken gut microbiome revealed by metagenomics and culture.</title>
        <authorList>
            <person name="Gilroy R."/>
            <person name="Ravi A."/>
            <person name="Getino M."/>
            <person name="Pursley I."/>
            <person name="Horton D.L."/>
            <person name="Alikhan N.F."/>
            <person name="Baker D."/>
            <person name="Gharbi K."/>
            <person name="Hall N."/>
            <person name="Watson M."/>
            <person name="Adriaenssens E.M."/>
            <person name="Foster-Nyarko E."/>
            <person name="Jarju S."/>
            <person name="Secka A."/>
            <person name="Antonio M."/>
            <person name="Oren A."/>
            <person name="Chaudhuri R.R."/>
            <person name="La Ragione R."/>
            <person name="Hildebrand F."/>
            <person name="Pallen M.J."/>
        </authorList>
    </citation>
    <scope>NUCLEOTIDE SEQUENCE</scope>
    <source>
        <strain evidence="11">CHK178-757</strain>
    </source>
</reference>
<dbReference type="Gene3D" id="3.20.20.70">
    <property type="entry name" value="Aldolase class I"/>
    <property type="match status" value="1"/>
</dbReference>
<dbReference type="Proteomes" id="UP000823927">
    <property type="component" value="Unassembled WGS sequence"/>
</dbReference>
<dbReference type="EC" id="5.3.1.24" evidence="3 9"/>
<proteinExistence type="inferred from homology"/>
<dbReference type="GO" id="GO:0000162">
    <property type="term" value="P:L-tryptophan biosynthetic process"/>
    <property type="evidence" value="ECO:0007669"/>
    <property type="project" value="UniProtKB-UniRule"/>
</dbReference>
<sequence>MTRIKICGLKREEDIAYINEAHPDFAGFIVNVPESSRNVDVSMLYQLTAILDPSIAAVGVFVDEDEKLVAGLLKERVIRAAQLHGHEDPAYISRLRALTQGCGEIWKAFKIRNLNDIKEAVMCSADRILLDGGAGDGRVFDWSLLRKVNRPYILAGGLNEENISRAIGTLHPWGVDMSSGAETMGIKDPGKILNITALVRQENLSQ</sequence>
<feature type="domain" description="N-(5'phosphoribosyl) anthranilate isomerase (PRAI)" evidence="10">
    <location>
        <begin position="4"/>
        <end position="195"/>
    </location>
</feature>
<dbReference type="InterPro" id="IPR044643">
    <property type="entry name" value="TrpF_fam"/>
</dbReference>
<evidence type="ECO:0000256" key="5">
    <source>
        <dbReference type="ARBA" id="ARBA00022605"/>
    </source>
</evidence>
<organism evidence="11 12">
    <name type="scientific">Candidatus Scybalocola faecigallinarum</name>
    <dbReference type="NCBI Taxonomy" id="2840941"/>
    <lineage>
        <taxon>Bacteria</taxon>
        <taxon>Bacillati</taxon>
        <taxon>Bacillota</taxon>
        <taxon>Clostridia</taxon>
        <taxon>Lachnospirales</taxon>
        <taxon>Lachnospiraceae</taxon>
        <taxon>Lachnospiraceae incertae sedis</taxon>
        <taxon>Candidatus Scybalocola (ex Gilroy et al. 2021)</taxon>
    </lineage>
</organism>
<keyword evidence="6 9" id="KW-0822">Tryptophan biosynthesis</keyword>
<evidence type="ECO:0000256" key="1">
    <source>
        <dbReference type="ARBA" id="ARBA00001164"/>
    </source>
</evidence>
<gene>
    <name evidence="9" type="primary">trpF</name>
    <name evidence="11" type="ORF">IAB46_15175</name>
</gene>
<dbReference type="CDD" id="cd00405">
    <property type="entry name" value="PRAI"/>
    <property type="match status" value="1"/>
</dbReference>
<dbReference type="Pfam" id="PF00697">
    <property type="entry name" value="PRAI"/>
    <property type="match status" value="1"/>
</dbReference>
<keyword evidence="5 9" id="KW-0028">Amino-acid biosynthesis</keyword>
<reference evidence="11" key="1">
    <citation type="submission" date="2020-10" db="EMBL/GenBank/DDBJ databases">
        <authorList>
            <person name="Gilroy R."/>
        </authorList>
    </citation>
    <scope>NUCLEOTIDE SEQUENCE</scope>
    <source>
        <strain evidence="11">CHK178-757</strain>
    </source>
</reference>
<dbReference type="AlphaFoldDB" id="A0A9D1F7Y2"/>
<dbReference type="InterPro" id="IPR013785">
    <property type="entry name" value="Aldolase_TIM"/>
</dbReference>
<accession>A0A9D1F7Y2</accession>
<evidence type="ECO:0000256" key="3">
    <source>
        <dbReference type="ARBA" id="ARBA00012572"/>
    </source>
</evidence>
<comment type="pathway">
    <text evidence="2 9">Amino-acid biosynthesis; L-tryptophan biosynthesis; L-tryptophan from chorismate: step 3/5.</text>
</comment>
<evidence type="ECO:0000256" key="4">
    <source>
        <dbReference type="ARBA" id="ARBA00022272"/>
    </source>
</evidence>
<keyword evidence="8 9" id="KW-0413">Isomerase</keyword>
<dbReference type="HAMAP" id="MF_00135">
    <property type="entry name" value="PRAI"/>
    <property type="match status" value="1"/>
</dbReference>
<dbReference type="InterPro" id="IPR011060">
    <property type="entry name" value="RibuloseP-bd_barrel"/>
</dbReference>
<comment type="similarity">
    <text evidence="9">Belongs to the TrpF family.</text>
</comment>
<evidence type="ECO:0000256" key="9">
    <source>
        <dbReference type="HAMAP-Rule" id="MF_00135"/>
    </source>
</evidence>
<evidence type="ECO:0000256" key="8">
    <source>
        <dbReference type="ARBA" id="ARBA00023235"/>
    </source>
</evidence>
<evidence type="ECO:0000256" key="6">
    <source>
        <dbReference type="ARBA" id="ARBA00022822"/>
    </source>
</evidence>
<protein>
    <recommendedName>
        <fullName evidence="4 9">N-(5'-phosphoribosyl)anthranilate isomerase</fullName>
        <shortName evidence="9">PRAI</shortName>
        <ecNumber evidence="3 9">5.3.1.24</ecNumber>
    </recommendedName>
</protein>
<evidence type="ECO:0000256" key="7">
    <source>
        <dbReference type="ARBA" id="ARBA00023141"/>
    </source>
</evidence>
<evidence type="ECO:0000256" key="2">
    <source>
        <dbReference type="ARBA" id="ARBA00004664"/>
    </source>
</evidence>
<evidence type="ECO:0000313" key="12">
    <source>
        <dbReference type="Proteomes" id="UP000823927"/>
    </source>
</evidence>
<keyword evidence="7 9" id="KW-0057">Aromatic amino acid biosynthesis</keyword>
<dbReference type="InterPro" id="IPR001240">
    <property type="entry name" value="PRAI_dom"/>
</dbReference>
<name>A0A9D1F7Y2_9FIRM</name>
<evidence type="ECO:0000259" key="10">
    <source>
        <dbReference type="Pfam" id="PF00697"/>
    </source>
</evidence>
<dbReference type="PANTHER" id="PTHR42894:SF1">
    <property type="entry name" value="N-(5'-PHOSPHORIBOSYL)ANTHRANILATE ISOMERASE"/>
    <property type="match status" value="1"/>
</dbReference>
<dbReference type="SUPFAM" id="SSF51366">
    <property type="entry name" value="Ribulose-phoshate binding barrel"/>
    <property type="match status" value="1"/>
</dbReference>
<comment type="catalytic activity">
    <reaction evidence="1 9">
        <text>N-(5-phospho-beta-D-ribosyl)anthranilate = 1-(2-carboxyphenylamino)-1-deoxy-D-ribulose 5-phosphate</text>
        <dbReference type="Rhea" id="RHEA:21540"/>
        <dbReference type="ChEBI" id="CHEBI:18277"/>
        <dbReference type="ChEBI" id="CHEBI:58613"/>
        <dbReference type="EC" id="5.3.1.24"/>
    </reaction>
</comment>
<comment type="caution">
    <text evidence="11">The sequence shown here is derived from an EMBL/GenBank/DDBJ whole genome shotgun (WGS) entry which is preliminary data.</text>
</comment>
<dbReference type="PANTHER" id="PTHR42894">
    <property type="entry name" value="N-(5'-PHOSPHORIBOSYL)ANTHRANILATE ISOMERASE"/>
    <property type="match status" value="1"/>
</dbReference>
<dbReference type="GO" id="GO:0004640">
    <property type="term" value="F:phosphoribosylanthranilate isomerase activity"/>
    <property type="evidence" value="ECO:0007669"/>
    <property type="project" value="UniProtKB-UniRule"/>
</dbReference>
<dbReference type="EMBL" id="DVIT01000065">
    <property type="protein sequence ID" value="HIS48861.1"/>
    <property type="molecule type" value="Genomic_DNA"/>
</dbReference>
<evidence type="ECO:0000313" key="11">
    <source>
        <dbReference type="EMBL" id="HIS48861.1"/>
    </source>
</evidence>